<evidence type="ECO:0000256" key="2">
    <source>
        <dbReference type="PROSITE-ProRule" id="PRU00035"/>
    </source>
</evidence>
<dbReference type="PANTHER" id="PTHR22881">
    <property type="entry name" value="BROMODOMAIN CONTAINING PROTEIN"/>
    <property type="match status" value="1"/>
</dbReference>
<feature type="compositionally biased region" description="Polar residues" evidence="3">
    <location>
        <begin position="543"/>
        <end position="563"/>
    </location>
</feature>
<dbReference type="Pfam" id="PF00439">
    <property type="entry name" value="Bromodomain"/>
    <property type="match status" value="1"/>
</dbReference>
<feature type="compositionally biased region" description="Basic residues" evidence="3">
    <location>
        <begin position="1"/>
        <end position="13"/>
    </location>
</feature>
<organism evidence="5 6">
    <name type="scientific">Lithospermum erythrorhizon</name>
    <name type="common">Purple gromwell</name>
    <name type="synonym">Lithospermum officinale var. erythrorhizon</name>
    <dbReference type="NCBI Taxonomy" id="34254"/>
    <lineage>
        <taxon>Eukaryota</taxon>
        <taxon>Viridiplantae</taxon>
        <taxon>Streptophyta</taxon>
        <taxon>Embryophyta</taxon>
        <taxon>Tracheophyta</taxon>
        <taxon>Spermatophyta</taxon>
        <taxon>Magnoliopsida</taxon>
        <taxon>eudicotyledons</taxon>
        <taxon>Gunneridae</taxon>
        <taxon>Pentapetalae</taxon>
        <taxon>asterids</taxon>
        <taxon>lamiids</taxon>
        <taxon>Boraginales</taxon>
        <taxon>Boraginaceae</taxon>
        <taxon>Boraginoideae</taxon>
        <taxon>Lithospermeae</taxon>
        <taxon>Lithospermum</taxon>
    </lineage>
</organism>
<evidence type="ECO:0000259" key="4">
    <source>
        <dbReference type="PROSITE" id="PS50014"/>
    </source>
</evidence>
<feature type="region of interest" description="Disordered" evidence="3">
    <location>
        <begin position="702"/>
        <end position="721"/>
    </location>
</feature>
<reference evidence="5 6" key="1">
    <citation type="submission" date="2024-01" db="EMBL/GenBank/DDBJ databases">
        <title>The complete chloroplast genome sequence of Lithospermum erythrorhizon: insights into the phylogenetic relationship among Boraginaceae species and the maternal lineages of purple gromwells.</title>
        <authorList>
            <person name="Okada T."/>
            <person name="Watanabe K."/>
        </authorList>
    </citation>
    <scope>NUCLEOTIDE SEQUENCE [LARGE SCALE GENOMIC DNA]</scope>
</reference>
<dbReference type="InterPro" id="IPR018359">
    <property type="entry name" value="Bromodomain_CS"/>
</dbReference>
<feature type="region of interest" description="Disordered" evidence="3">
    <location>
        <begin position="468"/>
        <end position="527"/>
    </location>
</feature>
<dbReference type="InterPro" id="IPR051831">
    <property type="entry name" value="Bromodomain_contain_prot"/>
</dbReference>
<dbReference type="PANTHER" id="PTHR22881:SF42">
    <property type="entry name" value="DNA-BINDING BROMODOMAIN-CONTAINING PROTEIN"/>
    <property type="match status" value="1"/>
</dbReference>
<dbReference type="Proteomes" id="UP001454036">
    <property type="component" value="Unassembled WGS sequence"/>
</dbReference>
<accession>A0AAV3NQ82</accession>
<name>A0AAV3NQ82_LITER</name>
<evidence type="ECO:0000313" key="6">
    <source>
        <dbReference type="Proteomes" id="UP001454036"/>
    </source>
</evidence>
<keyword evidence="6" id="KW-1185">Reference proteome</keyword>
<feature type="compositionally biased region" description="Acidic residues" evidence="3">
    <location>
        <begin position="94"/>
        <end position="109"/>
    </location>
</feature>
<feature type="domain" description="Bromo" evidence="4">
    <location>
        <begin position="160"/>
        <end position="230"/>
    </location>
</feature>
<feature type="compositionally biased region" description="Polar residues" evidence="3">
    <location>
        <begin position="468"/>
        <end position="500"/>
    </location>
</feature>
<evidence type="ECO:0000313" key="5">
    <source>
        <dbReference type="EMBL" id="GAA0141519.1"/>
    </source>
</evidence>
<evidence type="ECO:0000256" key="3">
    <source>
        <dbReference type="SAM" id="MobiDB-lite"/>
    </source>
</evidence>
<feature type="region of interest" description="Disordered" evidence="3">
    <location>
        <begin position="543"/>
        <end position="572"/>
    </location>
</feature>
<comment type="caution">
    <text evidence="5">The sequence shown here is derived from an EMBL/GenBank/DDBJ whole genome shotgun (WGS) entry which is preliminary data.</text>
</comment>
<proteinExistence type="predicted"/>
<dbReference type="SMART" id="SM00297">
    <property type="entry name" value="BROMO"/>
    <property type="match status" value="1"/>
</dbReference>
<feature type="region of interest" description="Disordered" evidence="3">
    <location>
        <begin position="837"/>
        <end position="879"/>
    </location>
</feature>
<dbReference type="PROSITE" id="PS50014">
    <property type="entry name" value="BROMODOMAIN_2"/>
    <property type="match status" value="1"/>
</dbReference>
<dbReference type="CDD" id="cd04369">
    <property type="entry name" value="Bromodomain"/>
    <property type="match status" value="1"/>
</dbReference>
<keyword evidence="1 2" id="KW-0103">Bromodomain</keyword>
<dbReference type="AlphaFoldDB" id="A0AAV3NQ82"/>
<evidence type="ECO:0000256" key="1">
    <source>
        <dbReference type="ARBA" id="ARBA00023117"/>
    </source>
</evidence>
<dbReference type="InterPro" id="IPR001487">
    <property type="entry name" value="Bromodomain"/>
</dbReference>
<feature type="region of interest" description="Disordered" evidence="3">
    <location>
        <begin position="78"/>
        <end position="109"/>
    </location>
</feature>
<dbReference type="PROSITE" id="PS00633">
    <property type="entry name" value="BROMODOMAIN_1"/>
    <property type="match status" value="1"/>
</dbReference>
<feature type="region of interest" description="Disordered" evidence="3">
    <location>
        <begin position="1"/>
        <end position="27"/>
    </location>
</feature>
<dbReference type="InterPro" id="IPR036427">
    <property type="entry name" value="Bromodomain-like_sf"/>
</dbReference>
<feature type="compositionally biased region" description="Low complexity" evidence="3">
    <location>
        <begin position="507"/>
        <end position="517"/>
    </location>
</feature>
<dbReference type="Gene3D" id="1.20.920.10">
    <property type="entry name" value="Bromodomain-like"/>
    <property type="match status" value="1"/>
</dbReference>
<dbReference type="SUPFAM" id="SSF47370">
    <property type="entry name" value="Bromodomain"/>
    <property type="match status" value="1"/>
</dbReference>
<dbReference type="PRINTS" id="PR00503">
    <property type="entry name" value="BROMODOMAIN"/>
</dbReference>
<protein>
    <submittedName>
        <fullName evidence="5">Chromatin/chromatin-binding, or -regulatory protein</fullName>
    </submittedName>
</protein>
<dbReference type="EMBL" id="BAABME010000292">
    <property type="protein sequence ID" value="GAA0141519.1"/>
    <property type="molecule type" value="Genomic_DNA"/>
</dbReference>
<gene>
    <name evidence="5" type="ORF">LIER_02647</name>
</gene>
<sequence>MVNIMKRKKKGRLSKSDLAAAEERELRRSGRRRNVRYNFDYDDYLDDDQEYYFVDQHQDQNRKAKKLKLLLKLDEDEEGDEVENDAKGVFNEDAQNDEEDYYDDKHDEDDVDDDVLEVKKRKKQEVIKEVESAPGTPTEESSGFPLPDKKILVLILDKLQKKDIYGVYAEPVDPEELPDYHEIIEHPMDFSTIRSRLANGSYSTLDQLESDVFLLCSNAMQYNEADTIYHKQARSIQEMAKKKFQKLRAGNGRSKSQMKLVPNPKPASLSDNQIRKQIIQIGEEFVSDFTSGATLATAGDFQNGSNAVQANGIRRATSSDGLVEGTPPVIDTSLDKVEESVSAKGSLTRFGKKLPLHDEDRRATYNIACQPETISESVLSTFDGESKQLIPVGLHIDHAYASSLARFAGSLGPVAWRIASQRIEQILPPGIKFGHGWVGEYEPLSTPVLILENCTIKEPDFFAMPHHTNNTSKGNMPKTSITSKNNVTAASSNVESQYSTPKELKTTTKSNTSNPTKELVGRSNLKGKPPVYCAPVTNISASSSPHLQHQTCASSSPHLQRQTSRMRKLHEHDKKALEQVELNGPPSTNHSSAHLAVERQVSNGSEASTPRSAEMVSINTNFLHSGSFKHLKVSGVADRSVSNNADLPNGNVTDTGDGGRGLGLCSNVEKVRTLFPHGQERGLSDPVQQMRMLTEKSSIHKKFDNQGNVSGSPIPSPARTMSREDSSAAAVSARAWMSVGAGGFRPPGENMGPPIQISDMNPNQQPHISQFRGNFPVHLTQFQQTTSPFHAFAPQAVRVGNAAQFQNLPMSLPQFLTTDATRIQVQDPWRGLMPYAQQPQKQVTSPPDLNVSFQSPGSPAKPLSRVPVDSQQPDLALQL</sequence>
<feature type="compositionally biased region" description="Polar residues" evidence="3">
    <location>
        <begin position="837"/>
        <end position="857"/>
    </location>
</feature>